<evidence type="ECO:0008006" key="3">
    <source>
        <dbReference type="Google" id="ProtNLM"/>
    </source>
</evidence>
<accession>A0A060HG48</accession>
<sequence length="133" mass="13677">MQVTPICFHMSSPDAAGSGGARIKSAASALLKGGTLVSEPCPKCGGVQVRLADKTSCINCGYENAAKGEQKTTTAPQVQAAGLGASAAIVEGKIAGLASELKDEKDTAVQRQKAELLEAYLRILEKMKALSAK</sequence>
<dbReference type="KEGG" id="nvn:NVIE_001550"/>
<evidence type="ECO:0000313" key="1">
    <source>
        <dbReference type="EMBL" id="AIC14340.1"/>
    </source>
</evidence>
<gene>
    <name evidence="1" type="ORF">NVIE_001550</name>
</gene>
<dbReference type="STRING" id="926571.NVIE_001550"/>
<reference evidence="1 2" key="1">
    <citation type="journal article" date="2014" name="Int. J. Syst. Evol. Microbiol.">
        <title>Nitrososphaera viennensis gen. nov., sp. nov., an aerobic and mesophilic, ammonia-oxidizing archaeon from soil and a member of the archaeal phylum Thaumarchaeota.</title>
        <authorList>
            <person name="Stieglmeier M."/>
            <person name="Klingl A."/>
            <person name="Alves R.J."/>
            <person name="Rittmann S.K."/>
            <person name="Melcher M."/>
            <person name="Leisch N."/>
            <person name="Schleper C."/>
        </authorList>
    </citation>
    <scope>NUCLEOTIDE SEQUENCE [LARGE SCALE GENOMIC DNA]</scope>
    <source>
        <strain evidence="1">EN76</strain>
    </source>
</reference>
<evidence type="ECO:0000313" key="2">
    <source>
        <dbReference type="Proteomes" id="UP000027093"/>
    </source>
</evidence>
<dbReference type="EMBL" id="CP007536">
    <property type="protein sequence ID" value="AIC14340.1"/>
    <property type="molecule type" value="Genomic_DNA"/>
</dbReference>
<protein>
    <recommendedName>
        <fullName evidence="3">Sjogrens syndrome scleroderma autoantigen 1</fullName>
    </recommendedName>
</protein>
<organism evidence="1 2">
    <name type="scientific">Nitrososphaera viennensis EN76</name>
    <dbReference type="NCBI Taxonomy" id="926571"/>
    <lineage>
        <taxon>Archaea</taxon>
        <taxon>Nitrososphaerota</taxon>
        <taxon>Nitrososphaeria</taxon>
        <taxon>Nitrososphaerales</taxon>
        <taxon>Nitrososphaeraceae</taxon>
        <taxon>Nitrososphaera</taxon>
    </lineage>
</organism>
<dbReference type="Proteomes" id="UP000027093">
    <property type="component" value="Chromosome"/>
</dbReference>
<dbReference type="HOGENOM" id="CLU_1965441_0_0_2"/>
<keyword evidence="2" id="KW-1185">Reference proteome</keyword>
<name>A0A060HG48_9ARCH</name>
<dbReference type="AlphaFoldDB" id="A0A060HG48"/>
<dbReference type="Pfam" id="PF06677">
    <property type="entry name" value="Auto_anti-p27"/>
    <property type="match status" value="1"/>
</dbReference>
<dbReference type="InterPro" id="IPR009563">
    <property type="entry name" value="SSSCA1"/>
</dbReference>
<proteinExistence type="predicted"/>